<dbReference type="InterPro" id="IPR033985">
    <property type="entry name" value="SusD-like_N"/>
</dbReference>
<keyword evidence="3" id="KW-0732">Signal</keyword>
<accession>A0ABZ0TL74</accession>
<protein>
    <submittedName>
        <fullName evidence="8">RagB/SusD family nutrient uptake outer membrane protein</fullName>
    </submittedName>
</protein>
<dbReference type="Gene3D" id="1.25.40.390">
    <property type="match status" value="1"/>
</dbReference>
<dbReference type="InterPro" id="IPR012944">
    <property type="entry name" value="SusD_RagB_dom"/>
</dbReference>
<keyword evidence="5" id="KW-0998">Cell outer membrane</keyword>
<dbReference type="SUPFAM" id="SSF48452">
    <property type="entry name" value="TPR-like"/>
    <property type="match status" value="1"/>
</dbReference>
<comment type="similarity">
    <text evidence="2">Belongs to the SusD family.</text>
</comment>
<keyword evidence="4" id="KW-0472">Membrane</keyword>
<gene>
    <name evidence="8" type="ORF">SNE25_23460</name>
</gene>
<name>A0ABZ0TL74_9SPHI</name>
<keyword evidence="9" id="KW-1185">Reference proteome</keyword>
<evidence type="ECO:0000256" key="3">
    <source>
        <dbReference type="ARBA" id="ARBA00022729"/>
    </source>
</evidence>
<sequence>MKFNFKKYSTGILMLAIITSVSSCKKYLEEDSRSNFTQDNYFTSANQARTFVNGIYGGYINNINYGLYFFQNGDAYGEAPFITLELFAGHTTTLGQSTNNKKVINQNTDPTNPGFETVWKSCYTAIEECNLALARIPAINMDAAVKKSLLGEVYFLRAFYYYHLVRLYGDVPLLTAPVDLKSPLLYPERTPQAQVYDQVVNDLLAAEQSGLPNTDQTGRTSMGAVHTLLSSVYLTMAGYPLQKTENYAKAAAEAKQVLPLYTLFDNYAYLHDNPHKNQGELIFQSQYLVGVATNAITQLTVPFNLQVGAYGDHLGAMIPTDDFFKSYEAGDKRTEEKQFYFSKYPNANNPADTINFGEHCLYKYFQVESSVSGTANSGKCDENWTLLRLPEAMLTYAEASNEVNGPTADAYDAVNQIRTRANLKPLAGLSKDQFRIAIWKERYHELAYENKAYFDIQRTHQIYDVKNNTFGPATSTPNEQGVTMKAQYYLWPVPQRERNTNTKLTQNTGW</sequence>
<evidence type="ECO:0000259" key="6">
    <source>
        <dbReference type="Pfam" id="PF07980"/>
    </source>
</evidence>
<feature type="domain" description="RagB/SusD" evidence="6">
    <location>
        <begin position="332"/>
        <end position="510"/>
    </location>
</feature>
<comment type="subcellular location">
    <subcellularLocation>
        <location evidence="1">Cell outer membrane</location>
    </subcellularLocation>
</comment>
<dbReference type="EMBL" id="CP139558">
    <property type="protein sequence ID" value="WPU92285.1"/>
    <property type="molecule type" value="Genomic_DNA"/>
</dbReference>
<proteinExistence type="inferred from homology"/>
<evidence type="ECO:0000256" key="2">
    <source>
        <dbReference type="ARBA" id="ARBA00006275"/>
    </source>
</evidence>
<evidence type="ECO:0000313" key="8">
    <source>
        <dbReference type="EMBL" id="WPU92285.1"/>
    </source>
</evidence>
<evidence type="ECO:0000313" key="9">
    <source>
        <dbReference type="Proteomes" id="UP001324380"/>
    </source>
</evidence>
<organism evidence="8 9">
    <name type="scientific">Mucilaginibacter sabulilitoris</name>
    <dbReference type="NCBI Taxonomy" id="1173583"/>
    <lineage>
        <taxon>Bacteria</taxon>
        <taxon>Pseudomonadati</taxon>
        <taxon>Bacteroidota</taxon>
        <taxon>Sphingobacteriia</taxon>
        <taxon>Sphingobacteriales</taxon>
        <taxon>Sphingobacteriaceae</taxon>
        <taxon>Mucilaginibacter</taxon>
    </lineage>
</organism>
<dbReference type="Pfam" id="PF14322">
    <property type="entry name" value="SusD-like_3"/>
    <property type="match status" value="1"/>
</dbReference>
<dbReference type="Pfam" id="PF07980">
    <property type="entry name" value="SusD_RagB"/>
    <property type="match status" value="1"/>
</dbReference>
<dbReference type="RefSeq" id="WP_321561447.1">
    <property type="nucleotide sequence ID" value="NZ_CP139558.1"/>
</dbReference>
<dbReference type="PROSITE" id="PS51257">
    <property type="entry name" value="PROKAR_LIPOPROTEIN"/>
    <property type="match status" value="1"/>
</dbReference>
<evidence type="ECO:0000259" key="7">
    <source>
        <dbReference type="Pfam" id="PF14322"/>
    </source>
</evidence>
<evidence type="ECO:0000256" key="5">
    <source>
        <dbReference type="ARBA" id="ARBA00023237"/>
    </source>
</evidence>
<evidence type="ECO:0000256" key="4">
    <source>
        <dbReference type="ARBA" id="ARBA00023136"/>
    </source>
</evidence>
<reference evidence="8 9" key="1">
    <citation type="submission" date="2023-11" db="EMBL/GenBank/DDBJ databases">
        <title>Analysis of the Genomes of Mucilaginibacter gossypii cycad 4 and M. sabulilitoris SNA2: microbes with the potential for plant growth promotion.</title>
        <authorList>
            <person name="Hirsch A.M."/>
            <person name="Humm E."/>
            <person name="Rubbi M."/>
            <person name="Del Vecchio G."/>
            <person name="Ha S.M."/>
            <person name="Pellegrini M."/>
            <person name="Gunsalus R.P."/>
        </authorList>
    </citation>
    <scope>NUCLEOTIDE SEQUENCE [LARGE SCALE GENOMIC DNA]</scope>
    <source>
        <strain evidence="8 9">SNA2</strain>
    </source>
</reference>
<dbReference type="InterPro" id="IPR011990">
    <property type="entry name" value="TPR-like_helical_dom_sf"/>
</dbReference>
<evidence type="ECO:0000256" key="1">
    <source>
        <dbReference type="ARBA" id="ARBA00004442"/>
    </source>
</evidence>
<feature type="domain" description="SusD-like N-terminal" evidence="7">
    <location>
        <begin position="94"/>
        <end position="234"/>
    </location>
</feature>
<dbReference type="Proteomes" id="UP001324380">
    <property type="component" value="Chromosome"/>
</dbReference>